<gene>
    <name evidence="14" type="ORF">SAMN02744124_04103</name>
</gene>
<evidence type="ECO:0000256" key="6">
    <source>
        <dbReference type="ARBA" id="ARBA00022605"/>
    </source>
</evidence>
<comment type="subunit">
    <text evidence="3 12">Homodimer.</text>
</comment>
<comment type="pathway">
    <text evidence="1 12">Amino-acid biosynthesis; L-lysine biosynthesis via DAP pathway; DL-2,6-diaminopimelate from (S)-tetrahydrodipicolinate: step 1/1.</text>
</comment>
<dbReference type="InterPro" id="IPR036291">
    <property type="entry name" value="NAD(P)-bd_dom_sf"/>
</dbReference>
<sequence>MGYDEFDHHEGGYSVATINVGIVGYGNLGRGVEMALKQNPDFELKAIFSRRQPDEVAAASGVVHISEIEKYKGEIDVMILCGGSATDLPEQGPQLASMFNTVDSFDTHARIPEYFAKVNEVAQKAGTVSVISTGWDPGLFSLNRLLAEAVLPEGKDYTFWGKGVSQGHSDAIRRVPGVKDGKQYTIPVEAAVERVRNGENPELSTREKHLRECFVVAEEGADLAKIEQEIKSMPNYFADYDTIVHFISEEELKTNHSAMPHGGMVLRSGRTGANSTQLIEFSLKLDSNPEFTASVLVAYARAAYKLSQAGESGAKTVFDIPFGLLSPKSPEQLRKELL</sequence>
<feature type="domain" description="Meso-diaminopimelate D-dehydrogenase C-terminal" evidence="13">
    <location>
        <begin position="134"/>
        <end position="287"/>
    </location>
</feature>
<keyword evidence="8 12" id="KW-0220">Diaminopimelate biosynthesis</keyword>
<dbReference type="SUPFAM" id="SSF51735">
    <property type="entry name" value="NAD(P)-binding Rossmann-fold domains"/>
    <property type="match status" value="1"/>
</dbReference>
<dbReference type="PIRSF" id="PIRSF025648">
    <property type="entry name" value="DDH"/>
    <property type="match status" value="1"/>
</dbReference>
<evidence type="ECO:0000256" key="4">
    <source>
        <dbReference type="ARBA" id="ARBA00012080"/>
    </source>
</evidence>
<dbReference type="NCBIfam" id="TIGR01921">
    <property type="entry name" value="DAP-DH"/>
    <property type="match status" value="1"/>
</dbReference>
<dbReference type="InterPro" id="IPR032094">
    <property type="entry name" value="Meso-DAP_DH_C"/>
</dbReference>
<evidence type="ECO:0000256" key="3">
    <source>
        <dbReference type="ARBA" id="ARBA00011738"/>
    </source>
</evidence>
<evidence type="ECO:0000256" key="11">
    <source>
        <dbReference type="ARBA" id="ARBA00052023"/>
    </source>
</evidence>
<dbReference type="CDD" id="cd02270">
    <property type="entry name" value="meso-DAPDH_N"/>
    <property type="match status" value="1"/>
</dbReference>
<evidence type="ECO:0000256" key="12">
    <source>
        <dbReference type="PIRNR" id="PIRNR025648"/>
    </source>
</evidence>
<accession>A0ABY1M4Q2</accession>
<dbReference type="EC" id="1.4.1.16" evidence="4 12"/>
<evidence type="ECO:0000256" key="10">
    <source>
        <dbReference type="ARBA" id="ARBA00023154"/>
    </source>
</evidence>
<evidence type="ECO:0000259" key="13">
    <source>
        <dbReference type="Pfam" id="PF16654"/>
    </source>
</evidence>
<dbReference type="Gene3D" id="3.40.50.720">
    <property type="entry name" value="NAD(P)-binding Rossmann-like Domain"/>
    <property type="match status" value="1"/>
</dbReference>
<keyword evidence="7 12" id="KW-0521">NADP</keyword>
<evidence type="ECO:0000256" key="2">
    <source>
        <dbReference type="ARBA" id="ARBA00007442"/>
    </source>
</evidence>
<evidence type="ECO:0000313" key="15">
    <source>
        <dbReference type="Proteomes" id="UP000192939"/>
    </source>
</evidence>
<dbReference type="Gene3D" id="3.30.360.10">
    <property type="entry name" value="Dihydrodipicolinate Reductase, domain 2"/>
    <property type="match status" value="1"/>
</dbReference>
<dbReference type="Proteomes" id="UP000192939">
    <property type="component" value="Unassembled WGS sequence"/>
</dbReference>
<keyword evidence="10 12" id="KW-0457">Lysine biosynthesis</keyword>
<proteinExistence type="inferred from homology"/>
<evidence type="ECO:0000313" key="14">
    <source>
        <dbReference type="EMBL" id="SMF63344.1"/>
    </source>
</evidence>
<keyword evidence="9 12" id="KW-0560">Oxidoreductase</keyword>
<dbReference type="SUPFAM" id="SSF55347">
    <property type="entry name" value="Glyceraldehyde-3-phosphate dehydrogenase-like, C-terminal domain"/>
    <property type="match status" value="1"/>
</dbReference>
<evidence type="ECO:0000256" key="7">
    <source>
        <dbReference type="ARBA" id="ARBA00022857"/>
    </source>
</evidence>
<keyword evidence="15" id="KW-1185">Reference proteome</keyword>
<comment type="catalytic activity">
    <reaction evidence="11 12">
        <text>meso-2,6-diaminopimelate + NADP(+) + H2O = (S)-2-amino-6-oxoheptanedioate + NH4(+) + NADPH + H(+)</text>
        <dbReference type="Rhea" id="RHEA:13561"/>
        <dbReference type="ChEBI" id="CHEBI:15377"/>
        <dbReference type="ChEBI" id="CHEBI:15378"/>
        <dbReference type="ChEBI" id="CHEBI:28938"/>
        <dbReference type="ChEBI" id="CHEBI:57783"/>
        <dbReference type="ChEBI" id="CHEBI:57791"/>
        <dbReference type="ChEBI" id="CHEBI:58349"/>
        <dbReference type="ChEBI" id="CHEBI:58556"/>
        <dbReference type="EC" id="1.4.1.16"/>
    </reaction>
</comment>
<evidence type="ECO:0000256" key="9">
    <source>
        <dbReference type="ARBA" id="ARBA00023002"/>
    </source>
</evidence>
<evidence type="ECO:0000256" key="1">
    <source>
        <dbReference type="ARBA" id="ARBA00004896"/>
    </source>
</evidence>
<name>A0ABY1M4Q2_9BACL</name>
<evidence type="ECO:0000256" key="8">
    <source>
        <dbReference type="ARBA" id="ARBA00022915"/>
    </source>
</evidence>
<comment type="function">
    <text evidence="12">Catalyzes the reversible NADPH-dependent reductive amination of L-2-amino-6-oxopimelate, the acyclic form of L-tetrahydrodipicolinate, to generate the meso compound, D,L-2,6-diaminopimelate.</text>
</comment>
<keyword evidence="6 12" id="KW-0028">Amino-acid biosynthesis</keyword>
<evidence type="ECO:0000256" key="5">
    <source>
        <dbReference type="ARBA" id="ARBA00021654"/>
    </source>
</evidence>
<dbReference type="InterPro" id="IPR010190">
    <property type="entry name" value="Diaminopimelate_DH_Ddh"/>
</dbReference>
<reference evidence="14 15" key="1">
    <citation type="submission" date="2017-04" db="EMBL/GenBank/DDBJ databases">
        <authorList>
            <person name="Varghese N."/>
            <person name="Submissions S."/>
        </authorList>
    </citation>
    <scope>NUCLEOTIDE SEQUENCE [LARGE SCALE GENOMIC DNA]</scope>
    <source>
        <strain evidence="14 15">J12</strain>
    </source>
</reference>
<comment type="similarity">
    <text evidence="2 12">Belongs to the diaminopimelate dehydrogenase family.</text>
</comment>
<organism evidence="14 15">
    <name type="scientific">Paenibacillus barengoltzii J12</name>
    <dbReference type="NCBI Taxonomy" id="935846"/>
    <lineage>
        <taxon>Bacteria</taxon>
        <taxon>Bacillati</taxon>
        <taxon>Bacillota</taxon>
        <taxon>Bacilli</taxon>
        <taxon>Bacillales</taxon>
        <taxon>Paenibacillaceae</taxon>
        <taxon>Paenibacillus</taxon>
    </lineage>
</organism>
<dbReference type="EMBL" id="FXAE01000066">
    <property type="protein sequence ID" value="SMF63344.1"/>
    <property type="molecule type" value="Genomic_DNA"/>
</dbReference>
<comment type="caution">
    <text evidence="14">The sequence shown here is derived from an EMBL/GenBank/DDBJ whole genome shotgun (WGS) entry which is preliminary data.</text>
</comment>
<protein>
    <recommendedName>
        <fullName evidence="5 12">Meso-diaminopimelate D-dehydrogenase</fullName>
        <shortName evidence="12">DAPDH</shortName>
        <shortName evidence="12">Meso-DAP dehydrogenase</shortName>
        <ecNumber evidence="4 12">1.4.1.16</ecNumber>
    </recommendedName>
</protein>
<dbReference type="Pfam" id="PF16654">
    <property type="entry name" value="DAPDH_C"/>
    <property type="match status" value="1"/>
</dbReference>